<accession>A0A1E3SJZ6</accession>
<name>A0A1E3SJZ6_9MYCO</name>
<protein>
    <submittedName>
        <fullName evidence="1">Uncharacterized protein</fullName>
    </submittedName>
</protein>
<evidence type="ECO:0000313" key="2">
    <source>
        <dbReference type="Proteomes" id="UP000094224"/>
    </source>
</evidence>
<dbReference type="Proteomes" id="UP000094224">
    <property type="component" value="Unassembled WGS sequence"/>
</dbReference>
<reference evidence="2" key="1">
    <citation type="submission" date="2016-09" db="EMBL/GenBank/DDBJ databases">
        <authorList>
            <person name="Greninger A.L."/>
            <person name="Jerome K.R."/>
            <person name="Mcnair B."/>
            <person name="Wallis C."/>
            <person name="Fang F."/>
        </authorList>
    </citation>
    <scope>NUCLEOTIDE SEQUENCE [LARGE SCALE GENOMIC DNA]</scope>
    <source>
        <strain evidence="2">BC1_M4</strain>
    </source>
</reference>
<sequence>MNTSLTPADAASEVLRNPTLPAGDDERFVGFGVLGLPFASRHYLALRCIPGASFATGYRSVWHRDPAGVWTFYATNPGERSCARYFSAATPHDAVHCAIDVAWASPWSLFVGIAGVLEWHLDLESTASTRLMSRVGSRLPARVWSNRLALGALGWAAGPMLRAGRVRLAGRAPNGQRFMIAPKRFWAVTGSRAVWRGEDLGEVRPLPRQARLADFWGPQRGFFVTGGGRLEAFDPARHCTVRRTIAIG</sequence>
<dbReference type="EMBL" id="MIHC01000053">
    <property type="protein sequence ID" value="ODR01953.1"/>
    <property type="molecule type" value="Genomic_DNA"/>
</dbReference>
<evidence type="ECO:0000313" key="1">
    <source>
        <dbReference type="EMBL" id="ODR01953.1"/>
    </source>
</evidence>
<dbReference type="RefSeq" id="WP_069402592.1">
    <property type="nucleotide sequence ID" value="NZ_JAYWKZ010000040.1"/>
</dbReference>
<dbReference type="STRING" id="243061.AWC25_23985"/>
<organism evidence="1 2">
    <name type="scientific">Mycobacterium sherrisii</name>
    <dbReference type="NCBI Taxonomy" id="243061"/>
    <lineage>
        <taxon>Bacteria</taxon>
        <taxon>Bacillati</taxon>
        <taxon>Actinomycetota</taxon>
        <taxon>Actinomycetes</taxon>
        <taxon>Mycobacteriales</taxon>
        <taxon>Mycobacteriaceae</taxon>
        <taxon>Mycobacterium</taxon>
        <taxon>Mycobacterium simiae complex</taxon>
    </lineage>
</organism>
<proteinExistence type="predicted"/>
<gene>
    <name evidence="1" type="ORF">BHQ21_22930</name>
</gene>
<comment type="caution">
    <text evidence="1">The sequence shown here is derived from an EMBL/GenBank/DDBJ whole genome shotgun (WGS) entry which is preliminary data.</text>
</comment>
<dbReference type="AlphaFoldDB" id="A0A1E3SJZ6"/>
<keyword evidence="2" id="KW-1185">Reference proteome</keyword>